<reference evidence="11 12" key="1">
    <citation type="journal article" date="2010" name="Nature">
        <title>The Ectocarpus genome and the independent evolution of multicellularity in brown algae.</title>
        <authorList>
            <person name="Cock J.M."/>
            <person name="Sterck L."/>
            <person name="Rouze P."/>
            <person name="Scornet D."/>
            <person name="Allen A.E."/>
            <person name="Amoutzias G."/>
            <person name="Anthouard V."/>
            <person name="Artiguenave F."/>
            <person name="Aury J.M."/>
            <person name="Badger J.H."/>
            <person name="Beszteri B."/>
            <person name="Billiau K."/>
            <person name="Bonnet E."/>
            <person name="Bothwell J.H."/>
            <person name="Bowler C."/>
            <person name="Boyen C."/>
            <person name="Brownlee C."/>
            <person name="Carrano C.J."/>
            <person name="Charrier B."/>
            <person name="Cho G.Y."/>
            <person name="Coelho S.M."/>
            <person name="Collen J."/>
            <person name="Corre E."/>
            <person name="Da Silva C."/>
            <person name="Delage L."/>
            <person name="Delaroque N."/>
            <person name="Dittami S.M."/>
            <person name="Doulbeau S."/>
            <person name="Elias M."/>
            <person name="Farnham G."/>
            <person name="Gachon C.M."/>
            <person name="Gschloessl B."/>
            <person name="Heesch S."/>
            <person name="Jabbari K."/>
            <person name="Jubin C."/>
            <person name="Kawai H."/>
            <person name="Kimura K."/>
            <person name="Kloareg B."/>
            <person name="Kupper F.C."/>
            <person name="Lang D."/>
            <person name="Le Bail A."/>
            <person name="Leblanc C."/>
            <person name="Lerouge P."/>
            <person name="Lohr M."/>
            <person name="Lopez P.J."/>
            <person name="Martens C."/>
            <person name="Maumus F."/>
            <person name="Michel G."/>
            <person name="Miranda-Saavedra D."/>
            <person name="Morales J."/>
            <person name="Moreau H."/>
            <person name="Motomura T."/>
            <person name="Nagasato C."/>
            <person name="Napoli C.A."/>
            <person name="Nelson D.R."/>
            <person name="Nyvall-Collen P."/>
            <person name="Peters A.F."/>
            <person name="Pommier C."/>
            <person name="Potin P."/>
            <person name="Poulain J."/>
            <person name="Quesneville H."/>
            <person name="Read B."/>
            <person name="Rensing S.A."/>
            <person name="Ritter A."/>
            <person name="Rousvoal S."/>
            <person name="Samanta M."/>
            <person name="Samson G."/>
            <person name="Schroeder D.C."/>
            <person name="Segurens B."/>
            <person name="Strittmatter M."/>
            <person name="Tonon T."/>
            <person name="Tregear J.W."/>
            <person name="Valentin K."/>
            <person name="von Dassow P."/>
            <person name="Yamagishi T."/>
            <person name="Van de Peer Y."/>
            <person name="Wincker P."/>
        </authorList>
    </citation>
    <scope>NUCLEOTIDE SEQUENCE [LARGE SCALE GENOMIC DNA]</scope>
    <source>
        <strain evidence="12">Ec32 / CCAP1310/4</strain>
    </source>
</reference>
<keyword evidence="9" id="KW-0175">Coiled coil</keyword>
<dbReference type="Proteomes" id="UP000002630">
    <property type="component" value="Linkage Group LG10"/>
</dbReference>
<dbReference type="EMBL" id="FN649735">
    <property type="protein sequence ID" value="CBJ28198.1"/>
    <property type="molecule type" value="Genomic_DNA"/>
</dbReference>
<comment type="similarity">
    <text evidence="2">Belongs to the flagellar radial spoke RSP3 family.</text>
</comment>
<accession>D7G937</accession>
<dbReference type="InParanoid" id="D7G937"/>
<evidence type="ECO:0000256" key="7">
    <source>
        <dbReference type="ARBA" id="ARBA00023212"/>
    </source>
</evidence>
<keyword evidence="3" id="KW-0963">Cytoplasm</keyword>
<organism evidence="11 12">
    <name type="scientific">Ectocarpus siliculosus</name>
    <name type="common">Brown alga</name>
    <name type="synonym">Conferva siliculosa</name>
    <dbReference type="NCBI Taxonomy" id="2880"/>
    <lineage>
        <taxon>Eukaryota</taxon>
        <taxon>Sar</taxon>
        <taxon>Stramenopiles</taxon>
        <taxon>Ochrophyta</taxon>
        <taxon>PX clade</taxon>
        <taxon>Phaeophyceae</taxon>
        <taxon>Ectocarpales</taxon>
        <taxon>Ectocarpaceae</taxon>
        <taxon>Ectocarpus</taxon>
    </lineage>
</organism>
<sequence>MKRRDQRRNLQIGSLLPLRYHPPPPVPLLLNYVQLLASNNIMYDRRVVRGNTYAAQVVTQSAQRESLRLRQEHERRMRLEALRRRQAAEFSNMPRTPPPVQGRMHMDAQTEEFLEELTDRPVETSIETQTEAFMDRPSSPLFVPAKSGVDADTQVVVGELFDFDLEVEPILEVLVGKTLELSVLELMEEEELAVIRRRQATFARERDAEMAEVQRMEAEAKRKSAEKMRRMKQQQEVKKAREALLEKVAARSFAKNYLSNLKTDVFDDLEDEGHFYDPLSKEVKEVFLPWLMGDMVRKVDKAVESMAVVDGLLSGATEHASRIHREAVEAKEAERARIVAEALAEAEEARRKVEEEEAAIRAAQEALEREEAGEGEDGEGGDPTPDE</sequence>
<evidence type="ECO:0000313" key="11">
    <source>
        <dbReference type="EMBL" id="CBJ28198.1"/>
    </source>
</evidence>
<gene>
    <name evidence="11" type="ORF">Esi_0094_0092</name>
</gene>
<proteinExistence type="inferred from homology"/>
<evidence type="ECO:0000256" key="6">
    <source>
        <dbReference type="ARBA" id="ARBA00023069"/>
    </source>
</evidence>
<evidence type="ECO:0000256" key="3">
    <source>
        <dbReference type="ARBA" id="ARBA00022490"/>
    </source>
</evidence>
<dbReference type="PANTHER" id="PTHR21648:SF0">
    <property type="entry name" value="RADIAL SPOKE HEAD PROTEIN 3 HOMOLOG"/>
    <property type="match status" value="1"/>
</dbReference>
<dbReference type="eggNOG" id="ENOG502QQSZ">
    <property type="taxonomic scope" value="Eukaryota"/>
</dbReference>
<dbReference type="GO" id="GO:0005929">
    <property type="term" value="C:cilium"/>
    <property type="evidence" value="ECO:0007669"/>
    <property type="project" value="TreeGrafter"/>
</dbReference>
<evidence type="ECO:0000256" key="9">
    <source>
        <dbReference type="SAM" id="Coils"/>
    </source>
</evidence>
<keyword evidence="7" id="KW-0206">Cytoskeleton</keyword>
<dbReference type="Pfam" id="PF06098">
    <property type="entry name" value="Radial_spoke_3"/>
    <property type="match status" value="1"/>
</dbReference>
<dbReference type="AlphaFoldDB" id="D7G937"/>
<dbReference type="OMA" id="QDEGWFA"/>
<keyword evidence="12" id="KW-1185">Reference proteome</keyword>
<feature type="compositionally biased region" description="Acidic residues" evidence="10">
    <location>
        <begin position="373"/>
        <end position="387"/>
    </location>
</feature>
<keyword evidence="4" id="KW-0597">Phosphoprotein</keyword>
<keyword evidence="5" id="KW-0282">Flagellum</keyword>
<dbReference type="EMBL" id="FN649181">
    <property type="protein sequence ID" value="CBJ28198.1"/>
    <property type="molecule type" value="Genomic_DNA"/>
</dbReference>
<evidence type="ECO:0000313" key="12">
    <source>
        <dbReference type="Proteomes" id="UP000002630"/>
    </source>
</evidence>
<dbReference type="InterPro" id="IPR009290">
    <property type="entry name" value="Radial_spoke_3"/>
</dbReference>
<evidence type="ECO:0000256" key="10">
    <source>
        <dbReference type="SAM" id="MobiDB-lite"/>
    </source>
</evidence>
<dbReference type="PANTHER" id="PTHR21648">
    <property type="entry name" value="FLAGELLAR RADIAL SPOKE PROTEIN 3"/>
    <property type="match status" value="1"/>
</dbReference>
<feature type="coiled-coil region" evidence="9">
    <location>
        <begin position="206"/>
        <end position="235"/>
    </location>
</feature>
<evidence type="ECO:0000256" key="4">
    <source>
        <dbReference type="ARBA" id="ARBA00022553"/>
    </source>
</evidence>
<keyword evidence="6" id="KW-0969">Cilium</keyword>
<dbReference type="OrthoDB" id="313308at2759"/>
<evidence type="ECO:0008006" key="13">
    <source>
        <dbReference type="Google" id="ProtNLM"/>
    </source>
</evidence>
<protein>
    <recommendedName>
        <fullName evidence="13">Radial spoke protein 3</fullName>
    </recommendedName>
</protein>
<keyword evidence="8" id="KW-0966">Cell projection</keyword>
<evidence type="ECO:0000256" key="1">
    <source>
        <dbReference type="ARBA" id="ARBA00004611"/>
    </source>
</evidence>
<feature type="region of interest" description="Disordered" evidence="10">
    <location>
        <begin position="348"/>
        <end position="387"/>
    </location>
</feature>
<evidence type="ECO:0000256" key="2">
    <source>
        <dbReference type="ARBA" id="ARBA00006737"/>
    </source>
</evidence>
<evidence type="ECO:0000256" key="8">
    <source>
        <dbReference type="ARBA" id="ARBA00023273"/>
    </source>
</evidence>
<name>D7G937_ECTSI</name>
<comment type="subcellular location">
    <subcellularLocation>
        <location evidence="1">Cytoplasm</location>
        <location evidence="1">Cytoskeleton</location>
        <location evidence="1">Flagellum axoneme</location>
    </subcellularLocation>
</comment>
<dbReference type="STRING" id="2880.D7G937"/>
<evidence type="ECO:0000256" key="5">
    <source>
        <dbReference type="ARBA" id="ARBA00022846"/>
    </source>
</evidence>